<dbReference type="RefSeq" id="WP_068005648.1">
    <property type="nucleotide sequence ID" value="NZ_FOFM01000002.1"/>
</dbReference>
<keyword evidence="2" id="KW-0547">Nucleotide-binding</keyword>
<name>A0A165Z0B6_9HYPH</name>
<feature type="domain" description="PD-(D/E)XK endonuclease-like" evidence="1">
    <location>
        <begin position="763"/>
        <end position="998"/>
    </location>
</feature>
<sequence>MAATPNIFSVSPFTPFLQATVEALLSGQLIQGFQVDDDPMALADVTIYVPTRRAARTLPDVLRKALGSKAALLPKILPLGDVDEEEHILKGHGDGEALPPAMSTMERKLAMTRLVWAWKGQLRRQILQLKEDDPARVPASSADAAWLAGNLLTLMDEVQTEEADWGELSGLVPEDHAEYWKITLEFLKIVTDLWPEHLKTIGMMDPKERRSALIRSEAQRLRLSPPRGPVIVAGATGSFPATAELMKAVLGLENGALVLPALDRDMDEESWEALGSASQPKRVPGHPQYSLRQLLLTLDIKRENVTQLGVPESEALRLRCDIVNEALRPAETTEEWQKFFTSELAEHREKAFAGTQLITARNEAEEALSIALLLREAVETGKTTALISPDRTLARRVASELTRWGIIVDDTAGRPLEQTPPMVLAILIVKLALQGLDPVNLLALLKHPLAFLGMKAKEVRSAARALERGVLRGPHPRPGISGLRDAVAAAHDQAMEKADRPVSRWRKLVEEDWAAIDRLLERLEQALGPLEALLQEPNEIPVEQLIKTHVDAVLLIGADENGSTEELFRGENGKALAEALTSLLEADAAGLCVPANEWPGVFGALITGGAVRSRTPADPRIHLLGPMEARLQRYDLVVLGGLNEGTWPQRTRNDPWLNRPMKGQIGLDPPERKIGTSAHDFLWNLGAPEVVLSRSERVDGSPTVASRWLQRIVTLAGEIVEEQMRAKGKRYTKLANVLDRSETPVRPAKRPEPKPPVEARPVQLSVTAIENLIRDPYLIYAKNVLKLDDVDPIGGEPGAADKGNIIHDALANFLEDWDGPFDEKAVRALITEGGRLFRPLDAFPAIRALWWPRFERIAEEFVAYEGDIAPKIYDRFIEEYGKVEMQRPERNFTLTGRADRIDQMKDNTLRVVDYKTGQPPSSKQVEALLSPQLPLEVAMIRRKGFEDLPHDLPISDMLYIQLKGGSDAVKLESRVPKESTAEELAEEAWKRLEQLVAAYENPKKGYLSRARVLKEREWAASYDHLARVQEWSLGEDREDA</sequence>
<dbReference type="InterPro" id="IPR014153">
    <property type="entry name" value="Ds_break_AddB"/>
</dbReference>
<dbReference type="Pfam" id="PF12705">
    <property type="entry name" value="PDDEXK_1"/>
    <property type="match status" value="1"/>
</dbReference>
<keyword evidence="2" id="KW-0378">Hydrolase</keyword>
<keyword evidence="2" id="KW-0067">ATP-binding</keyword>
<dbReference type="InterPro" id="IPR011604">
    <property type="entry name" value="PDDEXK-like_dom_sf"/>
</dbReference>
<dbReference type="PATRIC" id="fig|989403.3.peg.2293"/>
<evidence type="ECO:0000313" key="3">
    <source>
        <dbReference type="Proteomes" id="UP000076577"/>
    </source>
</evidence>
<dbReference type="GO" id="GO:0016787">
    <property type="term" value="F:hydrolase activity"/>
    <property type="evidence" value="ECO:0007669"/>
    <property type="project" value="UniProtKB-KW"/>
</dbReference>
<comment type="caution">
    <text evidence="2">The sequence shown here is derived from an EMBL/GenBank/DDBJ whole genome shotgun (WGS) entry which is preliminary data.</text>
</comment>
<dbReference type="AlphaFoldDB" id="A0A165Z0B6"/>
<dbReference type="EMBL" id="LMCB01000015">
    <property type="protein sequence ID" value="KZL19394.1"/>
    <property type="molecule type" value="Genomic_DNA"/>
</dbReference>
<dbReference type="Proteomes" id="UP000076577">
    <property type="component" value="Unassembled WGS sequence"/>
</dbReference>
<dbReference type="GO" id="GO:0003678">
    <property type="term" value="F:DNA helicase activity"/>
    <property type="evidence" value="ECO:0007669"/>
    <property type="project" value="UniProtKB-EC"/>
</dbReference>
<dbReference type="InterPro" id="IPR038726">
    <property type="entry name" value="PDDEXK_AddAB-type"/>
</dbReference>
<dbReference type="OrthoDB" id="9780606at2"/>
<accession>A0A165Z0B6</accession>
<keyword evidence="3" id="KW-1185">Reference proteome</keyword>
<dbReference type="Gene3D" id="3.90.320.10">
    <property type="match status" value="1"/>
</dbReference>
<gene>
    <name evidence="2" type="primary">rexB</name>
    <name evidence="2" type="ORF">PsAD2_02150</name>
</gene>
<keyword evidence="2" id="KW-0347">Helicase</keyword>
<dbReference type="SUPFAM" id="SSF52540">
    <property type="entry name" value="P-loop containing nucleoside triphosphate hydrolases"/>
    <property type="match status" value="1"/>
</dbReference>
<proteinExistence type="predicted"/>
<protein>
    <submittedName>
        <fullName evidence="2">ATP-dependent helicase/deoxyribonuclease subunit B</fullName>
        <ecNumber evidence="2">3.6.4.12</ecNumber>
    </submittedName>
</protein>
<evidence type="ECO:0000313" key="2">
    <source>
        <dbReference type="EMBL" id="KZL19394.1"/>
    </source>
</evidence>
<dbReference type="InterPro" id="IPR027417">
    <property type="entry name" value="P-loop_NTPase"/>
</dbReference>
<reference evidence="2 3" key="1">
    <citation type="journal article" date="2016" name="Front. Microbiol.">
        <title>Comparative Genomic Analysis Reveals a Diverse Repertoire of Genes Involved in Prokaryote-Eukaryote Interactions within the Pseudovibrio Genus.</title>
        <authorList>
            <person name="Romano S."/>
            <person name="Fernandez-Guerra A."/>
            <person name="Reen F.J."/>
            <person name="Glockner F.O."/>
            <person name="Crowley S.P."/>
            <person name="O'Sullivan O."/>
            <person name="Cotter P.D."/>
            <person name="Adams C."/>
            <person name="Dobson A.D."/>
            <person name="O'Gara F."/>
        </authorList>
    </citation>
    <scope>NUCLEOTIDE SEQUENCE [LARGE SCALE GENOMIC DNA]</scope>
    <source>
        <strain evidence="2 3">Ad2</strain>
    </source>
</reference>
<dbReference type="STRING" id="989403.SAMN05421798_102558"/>
<dbReference type="NCBIfam" id="TIGR02786">
    <property type="entry name" value="addB_alphas"/>
    <property type="match status" value="1"/>
</dbReference>
<organism evidence="2 3">
    <name type="scientific">Pseudovibrio axinellae</name>
    <dbReference type="NCBI Taxonomy" id="989403"/>
    <lineage>
        <taxon>Bacteria</taxon>
        <taxon>Pseudomonadati</taxon>
        <taxon>Pseudomonadota</taxon>
        <taxon>Alphaproteobacteria</taxon>
        <taxon>Hyphomicrobiales</taxon>
        <taxon>Stappiaceae</taxon>
        <taxon>Pseudovibrio</taxon>
    </lineage>
</organism>
<dbReference type="EC" id="3.6.4.12" evidence="2"/>
<evidence type="ECO:0000259" key="1">
    <source>
        <dbReference type="Pfam" id="PF12705"/>
    </source>
</evidence>